<dbReference type="SUPFAM" id="SSF57756">
    <property type="entry name" value="Retrovirus zinc finger-like domains"/>
    <property type="match status" value="1"/>
</dbReference>
<dbReference type="Proteomes" id="UP000436088">
    <property type="component" value="Unassembled WGS sequence"/>
</dbReference>
<dbReference type="EMBL" id="VEPZ02001408">
    <property type="protein sequence ID" value="KAE8675002.1"/>
    <property type="molecule type" value="Genomic_DNA"/>
</dbReference>
<evidence type="ECO:0000259" key="4">
    <source>
        <dbReference type="PROSITE" id="PS50158"/>
    </source>
</evidence>
<dbReference type="InterPro" id="IPR057670">
    <property type="entry name" value="SH3_retrovirus"/>
</dbReference>
<dbReference type="CDD" id="cd09272">
    <property type="entry name" value="RNase_HI_RT_Ty1"/>
    <property type="match status" value="1"/>
</dbReference>
<dbReference type="PROSITE" id="PS50158">
    <property type="entry name" value="ZF_CCHC"/>
    <property type="match status" value="1"/>
</dbReference>
<dbReference type="SMART" id="SM00343">
    <property type="entry name" value="ZnF_C2HC"/>
    <property type="match status" value="1"/>
</dbReference>
<dbReference type="GO" id="GO:0030422">
    <property type="term" value="P:siRNA processing"/>
    <property type="evidence" value="ECO:0007669"/>
    <property type="project" value="TreeGrafter"/>
</dbReference>
<dbReference type="AlphaFoldDB" id="A0A6A2XHP4"/>
<accession>A0A6A2XHP4</accession>
<dbReference type="InterPro" id="IPR013103">
    <property type="entry name" value="RVT_2"/>
</dbReference>
<evidence type="ECO:0000256" key="2">
    <source>
        <dbReference type="PROSITE-ProRule" id="PRU00047"/>
    </source>
</evidence>
<evidence type="ECO:0000313" key="5">
    <source>
        <dbReference type="EMBL" id="KAE8675002.1"/>
    </source>
</evidence>
<dbReference type="Gene3D" id="4.10.60.10">
    <property type="entry name" value="Zinc finger, CCHC-type"/>
    <property type="match status" value="1"/>
</dbReference>
<dbReference type="InterPro" id="IPR036875">
    <property type="entry name" value="Znf_CCHC_sf"/>
</dbReference>
<reference evidence="5" key="1">
    <citation type="submission" date="2019-09" db="EMBL/GenBank/DDBJ databases">
        <title>Draft genome information of white flower Hibiscus syriacus.</title>
        <authorList>
            <person name="Kim Y.-M."/>
        </authorList>
    </citation>
    <scope>NUCLEOTIDE SEQUENCE [LARGE SCALE GENOMIC DNA]</scope>
    <source>
        <strain evidence="5">YM2019G1</strain>
    </source>
</reference>
<feature type="region of interest" description="Disordered" evidence="3">
    <location>
        <begin position="202"/>
        <end position="221"/>
    </location>
</feature>
<dbReference type="GO" id="GO:0005634">
    <property type="term" value="C:nucleus"/>
    <property type="evidence" value="ECO:0007669"/>
    <property type="project" value="TreeGrafter"/>
</dbReference>
<organism evidence="5 6">
    <name type="scientific">Hibiscus syriacus</name>
    <name type="common">Rose of Sharon</name>
    <dbReference type="NCBI Taxonomy" id="106335"/>
    <lineage>
        <taxon>Eukaryota</taxon>
        <taxon>Viridiplantae</taxon>
        <taxon>Streptophyta</taxon>
        <taxon>Embryophyta</taxon>
        <taxon>Tracheophyta</taxon>
        <taxon>Spermatophyta</taxon>
        <taxon>Magnoliopsida</taxon>
        <taxon>eudicotyledons</taxon>
        <taxon>Gunneridae</taxon>
        <taxon>Pentapetalae</taxon>
        <taxon>rosids</taxon>
        <taxon>malvids</taxon>
        <taxon>Malvales</taxon>
        <taxon>Malvaceae</taxon>
        <taxon>Malvoideae</taxon>
        <taxon>Hibiscus</taxon>
    </lineage>
</organism>
<name>A0A6A2XHP4_HIBSY</name>
<evidence type="ECO:0000256" key="1">
    <source>
        <dbReference type="ARBA" id="ARBA00022801"/>
    </source>
</evidence>
<evidence type="ECO:0000256" key="3">
    <source>
        <dbReference type="SAM" id="MobiDB-lite"/>
    </source>
</evidence>
<comment type="caution">
    <text evidence="5">The sequence shown here is derived from an EMBL/GenBank/DDBJ whole genome shotgun (WGS) entry which is preliminary data.</text>
</comment>
<dbReference type="PANTHER" id="PTHR14950:SF46">
    <property type="entry name" value="ENDORIBONUCLEASE DICER HOMOLOG 3"/>
    <property type="match status" value="1"/>
</dbReference>
<gene>
    <name evidence="5" type="ORF">F3Y22_tig00111708pilonHSYRG00525</name>
</gene>
<dbReference type="GO" id="GO:0003723">
    <property type="term" value="F:RNA binding"/>
    <property type="evidence" value="ECO:0007669"/>
    <property type="project" value="TreeGrafter"/>
</dbReference>
<dbReference type="Gene3D" id="3.30.420.10">
    <property type="entry name" value="Ribonuclease H-like superfamily/Ribonuclease H"/>
    <property type="match status" value="1"/>
</dbReference>
<dbReference type="InterPro" id="IPR036397">
    <property type="entry name" value="RNaseH_sf"/>
</dbReference>
<evidence type="ECO:0000313" key="6">
    <source>
        <dbReference type="Proteomes" id="UP000436088"/>
    </source>
</evidence>
<proteinExistence type="predicted"/>
<dbReference type="InterPro" id="IPR043502">
    <property type="entry name" value="DNA/RNA_pol_sf"/>
</dbReference>
<keyword evidence="2" id="KW-0479">Metal-binding</keyword>
<feature type="domain" description="CCHC-type" evidence="4">
    <location>
        <begin position="232"/>
        <end position="245"/>
    </location>
</feature>
<keyword evidence="2" id="KW-0862">Zinc</keyword>
<feature type="region of interest" description="Disordered" evidence="3">
    <location>
        <begin position="250"/>
        <end position="269"/>
    </location>
</feature>
<dbReference type="SUPFAM" id="SSF56672">
    <property type="entry name" value="DNA/RNA polymerases"/>
    <property type="match status" value="1"/>
</dbReference>
<dbReference type="GO" id="GO:0004525">
    <property type="term" value="F:ribonuclease III activity"/>
    <property type="evidence" value="ECO:0007669"/>
    <property type="project" value="TreeGrafter"/>
</dbReference>
<dbReference type="GO" id="GO:0005737">
    <property type="term" value="C:cytoplasm"/>
    <property type="evidence" value="ECO:0007669"/>
    <property type="project" value="TreeGrafter"/>
</dbReference>
<sequence length="1268" mass="142450">MGSVAFIATTEALIRLLKEGFLGESPYYSGDSPCSCDVGAASSSGSFIEATASWLQRIGSPGSGRVGRGGWNPLEAAAAEIFWKQRRLRYSGSSGDWELGRYATLSISAAVSCLPLLGDVIKTYGILNDKSSAAQGTEDIIANKDEGSIGTARDLEGFTTYKANVDGGGRLGRIAAASDMNHTIMFGGRGESSQADSLYVKGNRDRGHKPEKTGSGKWNFRSKSRDKKTIHCYKCKEAGHMKRDCLKLKKQTDEKRDDSSKSVNVVKDDNSNYSEGDMFSISMTQLTDAWILDSGYLKKNLISLGTLHKNDFIPKADEDSETIQIVKGALTVMKGKMTAGNIYRLLGSTIVGGVYYVESCDDTTKLWHIRLAHLSERVWAYFLKQKSDVFEKFKLWKAEENGIKRHFTVRKTPQQNGVVERMDMSLNERARYHQGHHWMRKFQNRSKLDVKSKECIFLGYKTGVTGFKFWDPVVKKIVIIDLKDYSLGRDRVRQTNIKPPNRLGFEDLISFALTVNNDDPVTFHGVVTSQENDKWMAAMVEEIESLNHNRTWELVRLPEGKKPIGCKWVYKKKPISPRQWYKWFDSYMIKIGYKRCEYDCCVYVKSLDDGSFIFLLLYVDDILITTKNMDDVICLKALLSQEFGMKDLGAAKKILGMKICRDRDSRKLWLSQRGYVEKMLERFTMSSAKPMCTPLANHFKLSSEQCPKTDKEAEYMTKVSYYNAVGCLMYAMVCTRPDLAHVISQVCKYMSKPGYVDSDYTGEYMTAAEAAKEALWLTGLVKELGVQQGGVQLLCDNQSTIHLAKNQVFRLKHHNSQAGMVNEKPRFHVYMPLELLLALDVPVSVLKALYLLPSVIHRLESLMLANQLREEINFHSSNVDIPSSMVCSLILLFNSGCLEKDTLGTVLLIPSLGSSWTTISSSGSLQAWSGISRNCVEALIGACFVSRGIVAGLHVMKWLGVDAELDPSMVSEKALTQESGHEFCCYQYCVPPRTPSLPFLGCHIILNVKDPKRDIVIGRAAISDAGPDVDAWPPVFNDSIGGGGHNGFSVDFSPAAKHLLDSRDGLMFFRHLSENNCFFVESHHQAVSPHPFFSGNKEILDVFSSRDSSWHTRKVHNSSPLVLQSTFTLDERYVYLQGKVFILCHPDLILWFAIGEGNVNVVFNLVPLPDDGFDASKKGRPGLIGSCGGRFQYAQYDHTLRFSTIWVLSVDDRKWTLLYRLSFKALSKHPPLLDLRSMFQPVRFHFNVFTFDPASDNGVIMWTYNLIF</sequence>
<keyword evidence="1" id="KW-0378">Hydrolase</keyword>
<keyword evidence="6" id="KW-1185">Reference proteome</keyword>
<keyword evidence="2" id="KW-0863">Zinc-finger</keyword>
<feature type="compositionally biased region" description="Basic and acidic residues" evidence="3">
    <location>
        <begin position="202"/>
        <end position="214"/>
    </location>
</feature>
<dbReference type="InterPro" id="IPR001878">
    <property type="entry name" value="Znf_CCHC"/>
</dbReference>
<dbReference type="Pfam" id="PF00098">
    <property type="entry name" value="zf-CCHC"/>
    <property type="match status" value="1"/>
</dbReference>
<dbReference type="Pfam" id="PF25597">
    <property type="entry name" value="SH3_retrovirus"/>
    <property type="match status" value="1"/>
</dbReference>
<dbReference type="PANTHER" id="PTHR14950">
    <property type="entry name" value="DICER-RELATED"/>
    <property type="match status" value="1"/>
</dbReference>
<dbReference type="SUPFAM" id="SSF53098">
    <property type="entry name" value="Ribonuclease H-like"/>
    <property type="match status" value="1"/>
</dbReference>
<dbReference type="GO" id="GO:0008270">
    <property type="term" value="F:zinc ion binding"/>
    <property type="evidence" value="ECO:0007669"/>
    <property type="project" value="UniProtKB-KW"/>
</dbReference>
<dbReference type="InterPro" id="IPR012337">
    <property type="entry name" value="RNaseH-like_sf"/>
</dbReference>
<dbReference type="Pfam" id="PF07727">
    <property type="entry name" value="RVT_2"/>
    <property type="match status" value="1"/>
</dbReference>
<protein>
    <recommendedName>
        <fullName evidence="4">CCHC-type domain-containing protein</fullName>
    </recommendedName>
</protein>